<dbReference type="AlphaFoldDB" id="A0A085MYB7"/>
<protein>
    <recommendedName>
        <fullName evidence="1">RNase NYN domain-containing protein</fullName>
    </recommendedName>
</protein>
<dbReference type="Proteomes" id="UP000030758">
    <property type="component" value="Unassembled WGS sequence"/>
</dbReference>
<gene>
    <name evidence="2" type="ORF">M514_25603</name>
</gene>
<dbReference type="Pfam" id="PF11977">
    <property type="entry name" value="RNase_Zc3h12a"/>
    <property type="match status" value="1"/>
</dbReference>
<feature type="domain" description="RNase NYN" evidence="1">
    <location>
        <begin position="187"/>
        <end position="308"/>
    </location>
</feature>
<dbReference type="EMBL" id="KL367600">
    <property type="protein sequence ID" value="KFD62213.1"/>
    <property type="molecule type" value="Genomic_DNA"/>
</dbReference>
<evidence type="ECO:0000313" key="2">
    <source>
        <dbReference type="EMBL" id="KFD62213.1"/>
    </source>
</evidence>
<evidence type="ECO:0000259" key="1">
    <source>
        <dbReference type="Pfam" id="PF11977"/>
    </source>
</evidence>
<dbReference type="Gene3D" id="3.40.50.11980">
    <property type="match status" value="1"/>
</dbReference>
<name>A0A085MYB7_9BILA</name>
<reference evidence="2" key="1">
    <citation type="journal article" date="2014" name="Nat. Genet.">
        <title>Genome and transcriptome of the porcine whipworm Trichuris suis.</title>
        <authorList>
            <person name="Jex A.R."/>
            <person name="Nejsum P."/>
            <person name="Schwarz E.M."/>
            <person name="Hu L."/>
            <person name="Young N.D."/>
            <person name="Hall R.S."/>
            <person name="Korhonen P.K."/>
            <person name="Liao S."/>
            <person name="Thamsborg S."/>
            <person name="Xia J."/>
            <person name="Xu P."/>
            <person name="Wang S."/>
            <person name="Scheerlinck J.P."/>
            <person name="Hofmann A."/>
            <person name="Sternberg P.W."/>
            <person name="Wang J."/>
            <person name="Gasser R.B."/>
        </authorList>
    </citation>
    <scope>NUCLEOTIDE SEQUENCE [LARGE SCALE GENOMIC DNA]</scope>
    <source>
        <strain evidence="2">DCEP-RM93F</strain>
    </source>
</reference>
<accession>A0A085MYB7</accession>
<proteinExistence type="predicted"/>
<organism evidence="2">
    <name type="scientific">Trichuris suis</name>
    <name type="common">pig whipworm</name>
    <dbReference type="NCBI Taxonomy" id="68888"/>
    <lineage>
        <taxon>Eukaryota</taxon>
        <taxon>Metazoa</taxon>
        <taxon>Ecdysozoa</taxon>
        <taxon>Nematoda</taxon>
        <taxon>Enoplea</taxon>
        <taxon>Dorylaimia</taxon>
        <taxon>Trichinellida</taxon>
        <taxon>Trichuridae</taxon>
        <taxon>Trichuris</taxon>
    </lineage>
</organism>
<sequence>MSDALISNEIKTADERVSSLQSRGAGWNSKMAHQEFCELLKRLRIKSESLFSILRGGWEKTVICDCTPCLFYFFSTVVCSEEDIVPNESSILKLNSTNVGGLKPDDRTSSKPSRTCANDSLKMELPDGLQSEPVQFREAVNGGSICVGDCDLVESYFRTYGVLSVQGYCRPSYPRRPVVLDGSSCGTLIELLCSVRYFLRRSHCVIALLPEKTFNNWCGHSSSSAECLLCMKLTALLSPIPAEVLGAEKANLVVDSNFNRRLLKLAYLTGGVLLSNRRLVALSSGVDEWERGGANRCLSFQIDRNREFKFAPPGRHSCTTLKWLFEFSSDSRAEVLVRAPVKSQLDDLIFRLDGFLSRLEEAPRRVKRSLMCA</sequence>
<dbReference type="InterPro" id="IPR021869">
    <property type="entry name" value="RNase_Zc3h12_NYN"/>
</dbReference>